<sequence>MSIDEEGGIIAEWRIAAFALEIDVDPEGGFSYTVRRDGIRLRGGRSQTPLRKMIRDVSAVVALANPNWRSLFQHASARTAR</sequence>
<accession>A0A4V1RJM7</accession>
<organism evidence="1 2">
    <name type="scientific">Nocardioides glacieisoli</name>
    <dbReference type="NCBI Taxonomy" id="1168730"/>
    <lineage>
        <taxon>Bacteria</taxon>
        <taxon>Bacillati</taxon>
        <taxon>Actinomycetota</taxon>
        <taxon>Actinomycetes</taxon>
        <taxon>Propionibacteriales</taxon>
        <taxon>Nocardioidaceae</taxon>
        <taxon>Nocardioides</taxon>
    </lineage>
</organism>
<keyword evidence="2" id="KW-1185">Reference proteome</keyword>
<proteinExistence type="predicted"/>
<name>A0A4V1RJM7_9ACTN</name>
<gene>
    <name evidence="1" type="ORF">EUA06_15135</name>
</gene>
<dbReference type="RefSeq" id="WP_129477296.1">
    <property type="nucleotide sequence ID" value="NZ_SDWS01000007.1"/>
</dbReference>
<comment type="caution">
    <text evidence="1">The sequence shown here is derived from an EMBL/GenBank/DDBJ whole genome shotgun (WGS) entry which is preliminary data.</text>
</comment>
<dbReference type="Proteomes" id="UP000291838">
    <property type="component" value="Unassembled WGS sequence"/>
</dbReference>
<protein>
    <submittedName>
        <fullName evidence="1">Uncharacterized protein</fullName>
    </submittedName>
</protein>
<reference evidence="1 2" key="1">
    <citation type="submission" date="2019-01" db="EMBL/GenBank/DDBJ databases">
        <title>Novel species of Nocardioides.</title>
        <authorList>
            <person name="Liu Q."/>
            <person name="Xin Y.-H."/>
        </authorList>
    </citation>
    <scope>NUCLEOTIDE SEQUENCE [LARGE SCALE GENOMIC DNA]</scope>
    <source>
        <strain evidence="1 2">HLT3-15</strain>
    </source>
</reference>
<dbReference type="EMBL" id="SDWS01000007">
    <property type="protein sequence ID" value="RYB89322.1"/>
    <property type="molecule type" value="Genomic_DNA"/>
</dbReference>
<dbReference type="AlphaFoldDB" id="A0A4V1RJM7"/>
<evidence type="ECO:0000313" key="1">
    <source>
        <dbReference type="EMBL" id="RYB89322.1"/>
    </source>
</evidence>
<evidence type="ECO:0000313" key="2">
    <source>
        <dbReference type="Proteomes" id="UP000291838"/>
    </source>
</evidence>
<dbReference type="OrthoDB" id="8456019at2"/>